<sequence length="182" mass="19103">MPSNLSPNDAGTLYQALQAGPLAGSPITALRIGAGHSSIASGTQPQARVLRTLDVGYYATAAACFRHDPPAESELEHAIQVVEDAVMPVHAVLLPGTTLYTADSGIRQVALAAGIEAQPEMALPLDAVERTFQRLAAVSLGRPPAQEGLPEGTAFAATLLILRECMQHLGFDRIVIRSDTVV</sequence>
<keyword evidence="2" id="KW-1185">Reference proteome</keyword>
<dbReference type="STRING" id="187868.SAMN05192589_111132"/>
<protein>
    <submittedName>
        <fullName evidence="1">Uncharacterized protein</fullName>
    </submittedName>
</protein>
<name>A0A1G6ZKW5_9BURK</name>
<dbReference type="RefSeq" id="WP_092744902.1">
    <property type="nucleotide sequence ID" value="NZ_FMZC01000011.1"/>
</dbReference>
<evidence type="ECO:0000313" key="2">
    <source>
        <dbReference type="Proteomes" id="UP000198781"/>
    </source>
</evidence>
<dbReference type="SUPFAM" id="SSF53067">
    <property type="entry name" value="Actin-like ATPase domain"/>
    <property type="match status" value="1"/>
</dbReference>
<evidence type="ECO:0000313" key="1">
    <source>
        <dbReference type="EMBL" id="SDE03288.1"/>
    </source>
</evidence>
<proteinExistence type="predicted"/>
<dbReference type="OrthoDB" id="6504658at2"/>
<dbReference type="EMBL" id="FMZC01000011">
    <property type="protein sequence ID" value="SDE03288.1"/>
    <property type="molecule type" value="Genomic_DNA"/>
</dbReference>
<organism evidence="1 2">
    <name type="scientific">Paracidovorax valerianellae</name>
    <dbReference type="NCBI Taxonomy" id="187868"/>
    <lineage>
        <taxon>Bacteria</taxon>
        <taxon>Pseudomonadati</taxon>
        <taxon>Pseudomonadota</taxon>
        <taxon>Betaproteobacteria</taxon>
        <taxon>Burkholderiales</taxon>
        <taxon>Comamonadaceae</taxon>
        <taxon>Paracidovorax</taxon>
    </lineage>
</organism>
<reference evidence="1 2" key="1">
    <citation type="submission" date="2016-10" db="EMBL/GenBank/DDBJ databases">
        <authorList>
            <person name="de Groot N.N."/>
        </authorList>
    </citation>
    <scope>NUCLEOTIDE SEQUENCE [LARGE SCALE GENOMIC DNA]</scope>
    <source>
        <strain evidence="1 2">DSM 16619</strain>
    </source>
</reference>
<gene>
    <name evidence="1" type="ORF">SAMN05192589_111132</name>
</gene>
<accession>A0A1G6ZKW5</accession>
<dbReference type="Proteomes" id="UP000198781">
    <property type="component" value="Unassembled WGS sequence"/>
</dbReference>
<dbReference type="AlphaFoldDB" id="A0A1G6ZKW5"/>
<dbReference type="InterPro" id="IPR043129">
    <property type="entry name" value="ATPase_NBD"/>
</dbReference>
<dbReference type="Gene3D" id="3.30.420.150">
    <property type="entry name" value="Exopolyphosphatase. Domain 2"/>
    <property type="match status" value="1"/>
</dbReference>